<dbReference type="Gene3D" id="3.90.120.10">
    <property type="entry name" value="DNA Methylase, subunit A, domain 2"/>
    <property type="match status" value="1"/>
</dbReference>
<dbReference type="SUPFAM" id="SSF53335">
    <property type="entry name" value="S-adenosyl-L-methionine-dependent methyltransferases"/>
    <property type="match status" value="1"/>
</dbReference>
<proteinExistence type="inferred from homology"/>
<evidence type="ECO:0000256" key="2">
    <source>
        <dbReference type="ARBA" id="ARBA00022679"/>
    </source>
</evidence>
<dbReference type="PANTHER" id="PTHR46098">
    <property type="entry name" value="TRNA (CYTOSINE(38)-C(5))-METHYLTRANSFERASE"/>
    <property type="match status" value="1"/>
</dbReference>
<evidence type="ECO:0000256" key="6">
    <source>
        <dbReference type="RuleBase" id="RU000416"/>
    </source>
</evidence>
<dbReference type="InterPro" id="IPR001525">
    <property type="entry name" value="C5_MeTfrase"/>
</dbReference>
<dbReference type="EC" id="2.1.1.37" evidence="7"/>
<organism evidence="8 9">
    <name type="scientific">Ruoffia tabacinasalis</name>
    <dbReference type="NCBI Taxonomy" id="87458"/>
    <lineage>
        <taxon>Bacteria</taxon>
        <taxon>Bacillati</taxon>
        <taxon>Bacillota</taxon>
        <taxon>Bacilli</taxon>
        <taxon>Lactobacillales</taxon>
        <taxon>Aerococcaceae</taxon>
        <taxon>Ruoffia</taxon>
    </lineage>
</organism>
<dbReference type="InterPro" id="IPR018117">
    <property type="entry name" value="C5_DNA_meth_AS"/>
</dbReference>
<comment type="caution">
    <text evidence="8">The sequence shown here is derived from an EMBL/GenBank/DDBJ whole genome shotgun (WGS) entry which is preliminary data.</text>
</comment>
<dbReference type="NCBIfam" id="TIGR00675">
    <property type="entry name" value="dcm"/>
    <property type="match status" value="1"/>
</dbReference>
<evidence type="ECO:0000256" key="3">
    <source>
        <dbReference type="ARBA" id="ARBA00022691"/>
    </source>
</evidence>
<dbReference type="Pfam" id="PF00145">
    <property type="entry name" value="DNA_methylase"/>
    <property type="match status" value="1"/>
</dbReference>
<sequence length="438" mass="50379">MVLKVIEAFSGIGSQAKALEKLSKRKLNFEYEVVATIEWEIGAMFAYDIIHNGQQDLSKYDSLTKEELSEKLAKFNISNDGKNPMPESALKRMTIEQLKAITHSIENNNNLVDISKVRAQDLPDADLLTYSFPCQDLSISSYWHGNFSGIDKGANNRSGLLWEVERILNEYDNLEKSKPRFLLMENVTAIHGPLHKKNFEYWQTELERMGYKNFTYDLSAKNFGIPQSRTRTFMISVLMDGVPINYDLKFKELFDALKVSQDELPKLDPFLKLDYSDSRYLEEAVQNIPNKTPSREEIYRTSVKLAYGSKTSNTIAKTITTKQDRNPNAGVIVHEIDSISTSKKMEYRNLTPRETFLLMGFEEGDFQQLLDNNFRISKSRKMLSHSKLLVLSGNSIVVNVLTEIFSIIDRVNTIIENKEIIEINEEREIYECMLLDVI</sequence>
<evidence type="ECO:0000256" key="4">
    <source>
        <dbReference type="ARBA" id="ARBA00022747"/>
    </source>
</evidence>
<dbReference type="PROSITE" id="PS00094">
    <property type="entry name" value="C5_MTASE_1"/>
    <property type="match status" value="1"/>
</dbReference>
<evidence type="ECO:0000313" key="9">
    <source>
        <dbReference type="Proteomes" id="UP000823401"/>
    </source>
</evidence>
<dbReference type="GO" id="GO:0003886">
    <property type="term" value="F:DNA (cytosine-5-)-methyltransferase activity"/>
    <property type="evidence" value="ECO:0007669"/>
    <property type="project" value="UniProtKB-EC"/>
</dbReference>
<gene>
    <name evidence="8" type="primary">dcm</name>
    <name evidence="8" type="ORF">HYQ42_03265</name>
</gene>
<dbReference type="InterPro" id="IPR050750">
    <property type="entry name" value="C5-MTase"/>
</dbReference>
<evidence type="ECO:0000313" key="8">
    <source>
        <dbReference type="EMBL" id="MBG9977798.1"/>
    </source>
</evidence>
<dbReference type="Proteomes" id="UP000823401">
    <property type="component" value="Unassembled WGS sequence"/>
</dbReference>
<keyword evidence="2 5" id="KW-0808">Transferase</keyword>
<keyword evidence="4" id="KW-0680">Restriction system</keyword>
<keyword evidence="9" id="KW-1185">Reference proteome</keyword>
<evidence type="ECO:0000256" key="1">
    <source>
        <dbReference type="ARBA" id="ARBA00022603"/>
    </source>
</evidence>
<evidence type="ECO:0000256" key="7">
    <source>
        <dbReference type="RuleBase" id="RU000417"/>
    </source>
</evidence>
<dbReference type="PROSITE" id="PS51679">
    <property type="entry name" value="SAM_MT_C5"/>
    <property type="match status" value="1"/>
</dbReference>
<dbReference type="RefSeq" id="WP_197103957.1">
    <property type="nucleotide sequence ID" value="NZ_JACCEL010000005.1"/>
</dbReference>
<keyword evidence="3 5" id="KW-0949">S-adenosyl-L-methionine</keyword>
<keyword evidence="1 5" id="KW-0489">Methyltransferase</keyword>
<dbReference type="InterPro" id="IPR029063">
    <property type="entry name" value="SAM-dependent_MTases_sf"/>
</dbReference>
<evidence type="ECO:0000256" key="5">
    <source>
        <dbReference type="PROSITE-ProRule" id="PRU01016"/>
    </source>
</evidence>
<accession>A0ABS0LHS5</accession>
<dbReference type="PANTHER" id="PTHR46098:SF1">
    <property type="entry name" value="TRNA (CYTOSINE(38)-C(5))-METHYLTRANSFERASE"/>
    <property type="match status" value="1"/>
</dbReference>
<protein>
    <recommendedName>
        <fullName evidence="7">Cytosine-specific methyltransferase</fullName>
        <ecNumber evidence="7">2.1.1.37</ecNumber>
    </recommendedName>
</protein>
<dbReference type="GO" id="GO:0032259">
    <property type="term" value="P:methylation"/>
    <property type="evidence" value="ECO:0007669"/>
    <property type="project" value="UniProtKB-KW"/>
</dbReference>
<dbReference type="EMBL" id="JACCEL010000005">
    <property type="protein sequence ID" value="MBG9977798.1"/>
    <property type="molecule type" value="Genomic_DNA"/>
</dbReference>
<name>A0ABS0LHS5_9LACT</name>
<comment type="catalytic activity">
    <reaction evidence="7">
        <text>a 2'-deoxycytidine in DNA + S-adenosyl-L-methionine = a 5-methyl-2'-deoxycytidine in DNA + S-adenosyl-L-homocysteine + H(+)</text>
        <dbReference type="Rhea" id="RHEA:13681"/>
        <dbReference type="Rhea" id="RHEA-COMP:11369"/>
        <dbReference type="Rhea" id="RHEA-COMP:11370"/>
        <dbReference type="ChEBI" id="CHEBI:15378"/>
        <dbReference type="ChEBI" id="CHEBI:57856"/>
        <dbReference type="ChEBI" id="CHEBI:59789"/>
        <dbReference type="ChEBI" id="CHEBI:85452"/>
        <dbReference type="ChEBI" id="CHEBI:85454"/>
        <dbReference type="EC" id="2.1.1.37"/>
    </reaction>
</comment>
<dbReference type="PRINTS" id="PR00105">
    <property type="entry name" value="C5METTRFRASE"/>
</dbReference>
<feature type="active site" evidence="5">
    <location>
        <position position="134"/>
    </location>
</feature>
<reference evidence="8 9" key="1">
    <citation type="submission" date="2020-07" db="EMBL/GenBank/DDBJ databases">
        <title>Facklamia lactis sp. nov., isolated from raw milk.</title>
        <authorList>
            <person name="Doll E.V."/>
            <person name="Huptas C."/>
            <person name="Staib L."/>
            <person name="Wenning M."/>
            <person name="Scherer S."/>
        </authorList>
    </citation>
    <scope>NUCLEOTIDE SEQUENCE [LARGE SCALE GENOMIC DNA]</scope>
    <source>
        <strain evidence="8 9">DSM 104272</strain>
    </source>
</reference>
<comment type="similarity">
    <text evidence="5 6">Belongs to the class I-like SAM-binding methyltransferase superfamily. C5-methyltransferase family.</text>
</comment>
<dbReference type="Gene3D" id="3.40.50.150">
    <property type="entry name" value="Vaccinia Virus protein VP39"/>
    <property type="match status" value="1"/>
</dbReference>